<evidence type="ECO:0000313" key="3">
    <source>
        <dbReference type="Proteomes" id="UP000823775"/>
    </source>
</evidence>
<sequence>MARKRPIEAKAESGSDPEIEESLRKAKEDEEKWVELHHRRGENALRFNVIPTTGTPSWVTEGGHIFKSDLNIQAKHWLGFVCSRFTPSKNDNEIPNTQAILISCIMVVDIMKIQDDMSPKMKKRKKEPTVSHPPEATMSHDTHIVNALLDEIVSSWVATSVALTPVDSTIKDLEHKVSELECIGNFYSEDIEKKSDENNSKIKPRISNTVKCIHLRPMDGQERTTDPPHFNPEDFTSTMPIVAKAWIVDGEAWDAVQMCLKPESLAH</sequence>
<proteinExistence type="predicted"/>
<accession>A0ABS8UKA8</accession>
<reference evidence="2 3" key="1">
    <citation type="journal article" date="2021" name="BMC Genomics">
        <title>Datura genome reveals duplications of psychoactive alkaloid biosynthetic genes and high mutation rate following tissue culture.</title>
        <authorList>
            <person name="Rajewski A."/>
            <person name="Carter-House D."/>
            <person name="Stajich J."/>
            <person name="Litt A."/>
        </authorList>
    </citation>
    <scope>NUCLEOTIDE SEQUENCE [LARGE SCALE GENOMIC DNA]</scope>
    <source>
        <strain evidence="2">AR-01</strain>
    </source>
</reference>
<feature type="region of interest" description="Disordered" evidence="1">
    <location>
        <begin position="1"/>
        <end position="27"/>
    </location>
</feature>
<protein>
    <submittedName>
        <fullName evidence="2">Uncharacterized protein</fullName>
    </submittedName>
</protein>
<feature type="region of interest" description="Disordered" evidence="1">
    <location>
        <begin position="118"/>
        <end position="137"/>
    </location>
</feature>
<organism evidence="2 3">
    <name type="scientific">Datura stramonium</name>
    <name type="common">Jimsonweed</name>
    <name type="synonym">Common thornapple</name>
    <dbReference type="NCBI Taxonomy" id="4076"/>
    <lineage>
        <taxon>Eukaryota</taxon>
        <taxon>Viridiplantae</taxon>
        <taxon>Streptophyta</taxon>
        <taxon>Embryophyta</taxon>
        <taxon>Tracheophyta</taxon>
        <taxon>Spermatophyta</taxon>
        <taxon>Magnoliopsida</taxon>
        <taxon>eudicotyledons</taxon>
        <taxon>Gunneridae</taxon>
        <taxon>Pentapetalae</taxon>
        <taxon>asterids</taxon>
        <taxon>lamiids</taxon>
        <taxon>Solanales</taxon>
        <taxon>Solanaceae</taxon>
        <taxon>Solanoideae</taxon>
        <taxon>Datureae</taxon>
        <taxon>Datura</taxon>
    </lineage>
</organism>
<evidence type="ECO:0000313" key="2">
    <source>
        <dbReference type="EMBL" id="MCD9558885.1"/>
    </source>
</evidence>
<feature type="compositionally biased region" description="Basic and acidic residues" evidence="1">
    <location>
        <begin position="1"/>
        <end position="13"/>
    </location>
</feature>
<name>A0ABS8UKA8_DATST</name>
<comment type="caution">
    <text evidence="2">The sequence shown here is derived from an EMBL/GenBank/DDBJ whole genome shotgun (WGS) entry which is preliminary data.</text>
</comment>
<dbReference type="Proteomes" id="UP000823775">
    <property type="component" value="Unassembled WGS sequence"/>
</dbReference>
<dbReference type="EMBL" id="JACEIK010002072">
    <property type="protein sequence ID" value="MCD9558885.1"/>
    <property type="molecule type" value="Genomic_DNA"/>
</dbReference>
<keyword evidence="3" id="KW-1185">Reference proteome</keyword>
<gene>
    <name evidence="2" type="ORF">HAX54_016569</name>
</gene>
<evidence type="ECO:0000256" key="1">
    <source>
        <dbReference type="SAM" id="MobiDB-lite"/>
    </source>
</evidence>